<evidence type="ECO:0000313" key="1">
    <source>
        <dbReference type="EMBL" id="KAL1844433.1"/>
    </source>
</evidence>
<name>A0ABR3VRZ5_9PEZI</name>
<dbReference type="Proteomes" id="UP001586593">
    <property type="component" value="Unassembled WGS sequence"/>
</dbReference>
<protein>
    <submittedName>
        <fullName evidence="1">Uncharacterized protein</fullName>
    </submittedName>
</protein>
<proteinExistence type="predicted"/>
<evidence type="ECO:0000313" key="2">
    <source>
        <dbReference type="Proteomes" id="UP001586593"/>
    </source>
</evidence>
<organism evidence="1 2">
    <name type="scientific">Phialemonium thermophilum</name>
    <dbReference type="NCBI Taxonomy" id="223376"/>
    <lineage>
        <taxon>Eukaryota</taxon>
        <taxon>Fungi</taxon>
        <taxon>Dikarya</taxon>
        <taxon>Ascomycota</taxon>
        <taxon>Pezizomycotina</taxon>
        <taxon>Sordariomycetes</taxon>
        <taxon>Sordariomycetidae</taxon>
        <taxon>Cephalothecales</taxon>
        <taxon>Cephalothecaceae</taxon>
        <taxon>Phialemonium</taxon>
    </lineage>
</organism>
<gene>
    <name evidence="1" type="ORF">VTK73DRAFT_2566</name>
</gene>
<reference evidence="1 2" key="1">
    <citation type="journal article" date="2024" name="Commun. Biol.">
        <title>Comparative genomic analysis of thermophilic fungi reveals convergent evolutionary adaptations and gene losses.</title>
        <authorList>
            <person name="Steindorff A.S."/>
            <person name="Aguilar-Pontes M.V."/>
            <person name="Robinson A.J."/>
            <person name="Andreopoulos B."/>
            <person name="LaButti K."/>
            <person name="Kuo A."/>
            <person name="Mondo S."/>
            <person name="Riley R."/>
            <person name="Otillar R."/>
            <person name="Haridas S."/>
            <person name="Lipzen A."/>
            <person name="Grimwood J."/>
            <person name="Schmutz J."/>
            <person name="Clum A."/>
            <person name="Reid I.D."/>
            <person name="Moisan M.C."/>
            <person name="Butler G."/>
            <person name="Nguyen T.T.M."/>
            <person name="Dewar K."/>
            <person name="Conant G."/>
            <person name="Drula E."/>
            <person name="Henrissat B."/>
            <person name="Hansel C."/>
            <person name="Singer S."/>
            <person name="Hutchinson M.I."/>
            <person name="de Vries R.P."/>
            <person name="Natvig D.O."/>
            <person name="Powell A.J."/>
            <person name="Tsang A."/>
            <person name="Grigoriev I.V."/>
        </authorList>
    </citation>
    <scope>NUCLEOTIDE SEQUENCE [LARGE SCALE GENOMIC DNA]</scope>
    <source>
        <strain evidence="1 2">ATCC 24622</strain>
    </source>
</reference>
<sequence length="114" mass="12746">MLCSSLEEVSGRGLQPPETELLERIKQRGGEVTERFLVNFMEHQVSRIETCISTLTIRHMAMGGGPISRLSDLRAPMSKVLTTVAGQLQELQEYKARFGPLSDARDEGRVTELE</sequence>
<accession>A0ABR3VRZ5</accession>
<comment type="caution">
    <text evidence="1">The sequence shown here is derived from an EMBL/GenBank/DDBJ whole genome shotgun (WGS) entry which is preliminary data.</text>
</comment>
<keyword evidence="2" id="KW-1185">Reference proteome</keyword>
<dbReference type="EMBL" id="JAZHXJ010001722">
    <property type="protein sequence ID" value="KAL1844433.1"/>
    <property type="molecule type" value="Genomic_DNA"/>
</dbReference>